<proteinExistence type="predicted"/>
<dbReference type="GO" id="GO:0051287">
    <property type="term" value="F:NAD binding"/>
    <property type="evidence" value="ECO:0007669"/>
    <property type="project" value="InterPro"/>
</dbReference>
<accession>A0A943HI16</accession>
<feature type="domain" description="D-isomer specific 2-hydroxyacid dehydrogenase NAD-binding" evidence="1">
    <location>
        <begin position="115"/>
        <end position="199"/>
    </location>
</feature>
<dbReference type="Proteomes" id="UP000759273">
    <property type="component" value="Unassembled WGS sequence"/>
</dbReference>
<dbReference type="AlphaFoldDB" id="A0A943HI16"/>
<comment type="caution">
    <text evidence="2">The sequence shown here is derived from an EMBL/GenBank/DDBJ whole genome shotgun (WGS) entry which is preliminary data.</text>
</comment>
<gene>
    <name evidence="2" type="ORF">KHY36_01515</name>
</gene>
<evidence type="ECO:0000259" key="1">
    <source>
        <dbReference type="Pfam" id="PF02826"/>
    </source>
</evidence>
<dbReference type="EMBL" id="JAGZGG010000002">
    <property type="protein sequence ID" value="MBS5331191.1"/>
    <property type="molecule type" value="Genomic_DNA"/>
</dbReference>
<dbReference type="InterPro" id="IPR006140">
    <property type="entry name" value="D-isomer_DH_NAD-bd"/>
</dbReference>
<dbReference type="Gene3D" id="3.40.50.720">
    <property type="entry name" value="NAD(P)-binding Rossmann-like Domain"/>
    <property type="match status" value="1"/>
</dbReference>
<protein>
    <submittedName>
        <fullName evidence="2">Dipicolinic acid synthetase</fullName>
    </submittedName>
</protein>
<dbReference type="Pfam" id="PF02826">
    <property type="entry name" value="2-Hacid_dh_C"/>
    <property type="match status" value="1"/>
</dbReference>
<dbReference type="InterPro" id="IPR036291">
    <property type="entry name" value="NAD(P)-bd_dom_sf"/>
</dbReference>
<dbReference type="SUPFAM" id="SSF51735">
    <property type="entry name" value="NAD(P)-binding Rossmann-fold domains"/>
    <property type="match status" value="1"/>
</dbReference>
<evidence type="ECO:0000313" key="2">
    <source>
        <dbReference type="EMBL" id="MBS5331191.1"/>
    </source>
</evidence>
<evidence type="ECO:0000313" key="3">
    <source>
        <dbReference type="Proteomes" id="UP000759273"/>
    </source>
</evidence>
<organism evidence="2 3">
    <name type="scientific">Subdoligranulum variabile</name>
    <dbReference type="NCBI Taxonomy" id="214851"/>
    <lineage>
        <taxon>Bacteria</taxon>
        <taxon>Bacillati</taxon>
        <taxon>Bacillota</taxon>
        <taxon>Clostridia</taxon>
        <taxon>Eubacteriales</taxon>
        <taxon>Oscillospiraceae</taxon>
        <taxon>Subdoligranulum</taxon>
    </lineage>
</organism>
<sequence>MPKTFCVVGHDARQQAAARVLRRAGYGVTAADNAAAADYILLPMSQGRVSDEVARALQGAGQGTWIFAGRPGMPVRTAVRQANLPLVDYFLRPELESLNAVPTAEGCLELLLRLRQRTIWESDFLVLGYGRVGRAVARRLGLLGGRVTVAARSAEQRANARCAGCRAAPLTALPGLLPEFDAVINTIPAPVLPRTLLQKLPGGALIIDLASLPGGTDFAAAEELGLHAEHALALPGRCAPQTAGALIAQTVLTILEERGEYAERSTP</sequence>
<reference evidence="2" key="1">
    <citation type="submission" date="2021-02" db="EMBL/GenBank/DDBJ databases">
        <title>Infant gut strain persistence is associated with maternal origin, phylogeny, and functional potential including surface adhesion and iron acquisition.</title>
        <authorList>
            <person name="Lou Y.C."/>
        </authorList>
    </citation>
    <scope>NUCLEOTIDE SEQUENCE</scope>
    <source>
        <strain evidence="2">L3_101_000M1_dasL3_101_000M1_concoct_87</strain>
    </source>
</reference>
<name>A0A943HI16_9FIRM</name>